<geneLocation type="plasmid" evidence="2">
    <name>cbm2636_mp</name>
</geneLocation>
<gene>
    <name evidence="1" type="ORF">CBM2636_MP20171</name>
</gene>
<reference evidence="1 2" key="1">
    <citation type="submission" date="2018-01" db="EMBL/GenBank/DDBJ databases">
        <authorList>
            <person name="Clerissi C."/>
        </authorList>
    </citation>
    <scope>NUCLEOTIDE SEQUENCE [LARGE SCALE GENOMIC DNA]</scope>
    <source>
        <strain evidence="1">Cupriavidus taiwanensis SWF 66322</strain>
        <plasmid evidence="2">cbm2636_mp</plasmid>
    </source>
</reference>
<proteinExistence type="predicted"/>
<evidence type="ECO:0000313" key="2">
    <source>
        <dbReference type="Proteomes" id="UP000254259"/>
    </source>
</evidence>
<protein>
    <submittedName>
        <fullName evidence="1">Uncharacterized protein</fullName>
    </submittedName>
</protein>
<accession>A0A976FYT9</accession>
<keyword evidence="1" id="KW-0614">Plasmid</keyword>
<dbReference type="EMBL" id="LT984814">
    <property type="protein sequence ID" value="SPD67321.1"/>
    <property type="molecule type" value="Genomic_DNA"/>
</dbReference>
<dbReference type="Proteomes" id="UP000254259">
    <property type="component" value="Plasmid CBM2636_mp"/>
</dbReference>
<name>A0A976FYT9_9BURK</name>
<organism evidence="1 2">
    <name type="scientific">Cupriavidus taiwanensis</name>
    <dbReference type="NCBI Taxonomy" id="164546"/>
    <lineage>
        <taxon>Bacteria</taxon>
        <taxon>Pseudomonadati</taxon>
        <taxon>Pseudomonadota</taxon>
        <taxon>Betaproteobacteria</taxon>
        <taxon>Burkholderiales</taxon>
        <taxon>Burkholderiaceae</taxon>
        <taxon>Cupriavidus</taxon>
    </lineage>
</organism>
<sequence length="71" mass="8083">MYRSARATAKLQDAGGRYATVDHSSDHCTVERRCAKPSQVRIELPHQPEPDDGRIGQIKLRAYVAQHRQRV</sequence>
<dbReference type="AlphaFoldDB" id="A0A976FYT9"/>
<evidence type="ECO:0000313" key="1">
    <source>
        <dbReference type="EMBL" id="SPD67321.1"/>
    </source>
</evidence>